<proteinExistence type="inferred from homology"/>
<accession>A0AAV9PSQ7</accession>
<reference evidence="2 3" key="1">
    <citation type="submission" date="2023-06" db="EMBL/GenBank/DDBJ databases">
        <title>Black Yeasts Isolated from many extreme environments.</title>
        <authorList>
            <person name="Coleine C."/>
            <person name="Stajich J.E."/>
            <person name="Selbmann L."/>
        </authorList>
    </citation>
    <scope>NUCLEOTIDE SEQUENCE [LARGE SCALE GENOMIC DNA]</scope>
    <source>
        <strain evidence="2 3">CCFEE 5887</strain>
    </source>
</reference>
<gene>
    <name evidence="2" type="primary">sge1_3</name>
    <name evidence="2" type="ORF">LTR25_011218</name>
</gene>
<evidence type="ECO:0000256" key="1">
    <source>
        <dbReference type="ARBA" id="ARBA00008359"/>
    </source>
</evidence>
<dbReference type="Proteomes" id="UP001345827">
    <property type="component" value="Unassembled WGS sequence"/>
</dbReference>
<feature type="non-terminal residue" evidence="2">
    <location>
        <position position="1"/>
    </location>
</feature>
<dbReference type="Pfam" id="PF09729">
    <property type="entry name" value="Gti1_Pac2"/>
    <property type="match status" value="2"/>
</dbReference>
<dbReference type="GO" id="GO:0003677">
    <property type="term" value="F:DNA binding"/>
    <property type="evidence" value="ECO:0007669"/>
    <property type="project" value="TreeGrafter"/>
</dbReference>
<name>A0AAV9PSQ7_9PEZI</name>
<comment type="similarity">
    <text evidence="1">Belongs to the MIT1/WOR1 family.</text>
</comment>
<evidence type="ECO:0000313" key="2">
    <source>
        <dbReference type="EMBL" id="KAK5527412.1"/>
    </source>
</evidence>
<dbReference type="PANTHER" id="PTHR28027">
    <property type="entry name" value="TRANSCRIPTIONAL REGULATOR MIT1"/>
    <property type="match status" value="1"/>
</dbReference>
<keyword evidence="3" id="KW-1185">Reference proteome</keyword>
<dbReference type="EMBL" id="JAXLQG010000083">
    <property type="protein sequence ID" value="KAK5527412.1"/>
    <property type="molecule type" value="Genomic_DNA"/>
</dbReference>
<dbReference type="AlphaFoldDB" id="A0AAV9PSQ7"/>
<dbReference type="PANTHER" id="PTHR28027:SF2">
    <property type="entry name" value="TRANSCRIPTIONAL REGULATOR MIT1"/>
    <property type="match status" value="1"/>
</dbReference>
<evidence type="ECO:0000313" key="3">
    <source>
        <dbReference type="Proteomes" id="UP001345827"/>
    </source>
</evidence>
<comment type="caution">
    <text evidence="2">The sequence shown here is derived from an EMBL/GenBank/DDBJ whole genome shotgun (WGS) entry which is preliminary data.</text>
</comment>
<organism evidence="2 3">
    <name type="scientific">Vermiconidia calcicola</name>
    <dbReference type="NCBI Taxonomy" id="1690605"/>
    <lineage>
        <taxon>Eukaryota</taxon>
        <taxon>Fungi</taxon>
        <taxon>Dikarya</taxon>
        <taxon>Ascomycota</taxon>
        <taxon>Pezizomycotina</taxon>
        <taxon>Dothideomycetes</taxon>
        <taxon>Dothideomycetidae</taxon>
        <taxon>Mycosphaerellales</taxon>
        <taxon>Extremaceae</taxon>
        <taxon>Vermiconidia</taxon>
    </lineage>
</organism>
<dbReference type="InterPro" id="IPR018608">
    <property type="entry name" value="Gti1/Pac2"/>
</dbReference>
<protein>
    <submittedName>
        <fullName evidence="2">Global transcription regulator sge1</fullName>
    </submittedName>
</protein>
<sequence>CQCLPHTLEILLSLKMQSDLDLQSSYFGFVDTHDNAVMLIQACVRGSLQVIKRRPTASERPSVAQSGHVFIYEEKSSGIQRWTDGRHWSPSRVLGEFLIYGERSAAQNQSPTTETDQLRLLVNDGSDDGHRQLYGPLVKLLHFDPESLVKKTVTVKSSDDSGTVWHLVSYYRPVDVLQGRLQTPTMNQDFILQPWHLPRNPMPYGNSYHGHQAGESSLSPTAHLWASSHHAQPDWPMLKESDRYHIDSHQDPFSELVIFDNADMPWSIDSPLDPSLLRYGICSTEGSFIS</sequence>